<comment type="similarity">
    <text evidence="2 10">Belongs to the class I-like SAM-binding methyltransferase superfamily. RsmB/NOP family.</text>
</comment>
<gene>
    <name evidence="13" type="ORF">DFA_07613</name>
</gene>
<dbReference type="InterPro" id="IPR018314">
    <property type="entry name" value="RsmB/NOL1/NOP2-like_CS"/>
</dbReference>
<dbReference type="GO" id="GO:0000049">
    <property type="term" value="F:tRNA binding"/>
    <property type="evidence" value="ECO:0007669"/>
    <property type="project" value="UniProtKB-KW"/>
</dbReference>
<name>F4Q649_CACFS</name>
<dbReference type="GO" id="GO:0016428">
    <property type="term" value="F:tRNA (cytidine-5-)-methyltransferase activity"/>
    <property type="evidence" value="ECO:0007669"/>
    <property type="project" value="InterPro"/>
</dbReference>
<keyword evidence="8 10" id="KW-0694">RNA-binding</keyword>
<feature type="binding site" evidence="10">
    <location>
        <position position="252"/>
    </location>
    <ligand>
        <name>S-adenosyl-L-methionine</name>
        <dbReference type="ChEBI" id="CHEBI:59789"/>
    </ligand>
</feature>
<dbReference type="SUPFAM" id="SSF53335">
    <property type="entry name" value="S-adenosyl-L-methionine-dependent methyltransferases"/>
    <property type="match status" value="1"/>
</dbReference>
<dbReference type="PANTHER" id="PTHR22808:SF1">
    <property type="entry name" value="RNA CYTOSINE-C(5)-METHYLTRANSFERASE NSUN2-RELATED"/>
    <property type="match status" value="1"/>
</dbReference>
<dbReference type="STRING" id="1054147.F4Q649"/>
<keyword evidence="9" id="KW-0539">Nucleus</keyword>
<feature type="compositionally biased region" description="Polar residues" evidence="11">
    <location>
        <begin position="485"/>
        <end position="512"/>
    </location>
</feature>
<feature type="compositionally biased region" description="Basic residues" evidence="11">
    <location>
        <begin position="1"/>
        <end position="13"/>
    </location>
</feature>
<dbReference type="InterPro" id="IPR023270">
    <property type="entry name" value="RCMT_NCL1"/>
</dbReference>
<comment type="subcellular location">
    <subcellularLocation>
        <location evidence="1">Nucleus</location>
    </subcellularLocation>
</comment>
<dbReference type="InterPro" id="IPR001678">
    <property type="entry name" value="MeTrfase_RsmB-F_NOP2_dom"/>
</dbReference>
<keyword evidence="5 10" id="KW-0808">Transferase</keyword>
<evidence type="ECO:0000256" key="3">
    <source>
        <dbReference type="ARBA" id="ARBA00022555"/>
    </source>
</evidence>
<dbReference type="InterPro" id="IPR049560">
    <property type="entry name" value="MeTrfase_RsmB-F_NOP2_cat"/>
</dbReference>
<evidence type="ECO:0000256" key="6">
    <source>
        <dbReference type="ARBA" id="ARBA00022691"/>
    </source>
</evidence>
<keyword evidence="4 10" id="KW-0489">Methyltransferase</keyword>
<dbReference type="GO" id="GO:0005634">
    <property type="term" value="C:nucleus"/>
    <property type="evidence" value="ECO:0007669"/>
    <property type="project" value="UniProtKB-SubCell"/>
</dbReference>
<keyword evidence="14" id="KW-1185">Reference proteome</keyword>
<feature type="active site" description="Nucleophile" evidence="10">
    <location>
        <position position="360"/>
    </location>
</feature>
<dbReference type="PRINTS" id="PR02008">
    <property type="entry name" value="RCMTFAMILY"/>
</dbReference>
<feature type="region of interest" description="Disordered" evidence="11">
    <location>
        <begin position="1"/>
        <end position="67"/>
    </location>
</feature>
<feature type="binding site" evidence="10">
    <location>
        <begin position="218"/>
        <end position="224"/>
    </location>
    <ligand>
        <name>S-adenosyl-L-methionine</name>
        <dbReference type="ChEBI" id="CHEBI:59789"/>
    </ligand>
</feature>
<feature type="compositionally biased region" description="Low complexity" evidence="11">
    <location>
        <begin position="767"/>
        <end position="785"/>
    </location>
</feature>
<sequence>MAGKRKKFAKTSKKSTNATTTGNDNNNNNNNDNVDDKVLKKSKAITDDSKNVWGPNTMTNEHPQGTKDWYTSIAKNDDFEFYYKKMNLLPNEEDFKKFMEWLGKPLPTTFRINRAIGESLTNVVKKQLHNIIDQLPEKMIVDGDVVEPPKPLSWYPDELAWHSTLTKRSFRKNDQLEAFHKFLMHHNNEGNLTRQEAVSMIPPIFLDVEPHHLVLDMCAAPGSKTTQIIEALHANRSNSNTTIPEGMIIANDADVKRCYMLVHQTARLGSPTIVITNHEAQIFPLLYLQKEGETERRPMLFDRILADVPCSGDGTLRKNPDLWKRWKARDGAGLHRLQSHIAYRAANLLKVGGRMVYSTCSLNPIENEAVIMELVNRCQGAVRIVDVSAQYPTLIRANGLHTWPVIDKDREIYQDFSQVPETKKKTIFPSFFPPTEEQAQKAGLKHCMRVYPHMQDTGGFFITVLEKVAELPDQIGKRIKYEQEFGQNKQDQDTTTPPLNDESSTTPPLNDESTSTTTTTTTTTQVKEKKSAVHKFFEEPFGTINEECKKDLDVAEAFYGINKEFPLREQMLTRSQGSKVLYFASKPIVNIVEGDRNRRLKIINAGLEILKKHDEFGESKCNYRICQSASQWITPYMTVHNTRTVIMSPNDLFTLLRTTEPLFTQFPKSIEDQLEALEHGCFIIKIDTSLKTSLEDANKDKQVETPMQTDQDDIIAQSNGMVFASWRGKRSIHLLVQKQELQLMANIFKVTIEHRKGDVNPKNYRVPNSSTESPTTESPKNESSTDAATSDTL</sequence>
<dbReference type="InterPro" id="IPR029063">
    <property type="entry name" value="SAM-dependent_MTases_sf"/>
</dbReference>
<dbReference type="Pfam" id="PF01189">
    <property type="entry name" value="Methyltr_RsmB-F"/>
    <property type="match status" value="1"/>
</dbReference>
<dbReference type="OMA" id="QLFTEYV"/>
<feature type="region of interest" description="Disordered" evidence="11">
    <location>
        <begin position="483"/>
        <end position="529"/>
    </location>
</feature>
<dbReference type="RefSeq" id="XP_004355109.1">
    <property type="nucleotide sequence ID" value="XM_004355057.1"/>
</dbReference>
<evidence type="ECO:0000256" key="4">
    <source>
        <dbReference type="ARBA" id="ARBA00022603"/>
    </source>
</evidence>
<dbReference type="GO" id="GO:0005737">
    <property type="term" value="C:cytoplasm"/>
    <property type="evidence" value="ECO:0007669"/>
    <property type="project" value="TreeGrafter"/>
</dbReference>
<dbReference type="PRINTS" id="PR02011">
    <property type="entry name" value="RCMTNCL1"/>
</dbReference>
<evidence type="ECO:0000313" key="14">
    <source>
        <dbReference type="Proteomes" id="UP000007797"/>
    </source>
</evidence>
<feature type="binding site" evidence="10">
    <location>
        <position position="307"/>
    </location>
    <ligand>
        <name>S-adenosyl-L-methionine</name>
        <dbReference type="ChEBI" id="CHEBI:59789"/>
    </ligand>
</feature>
<comment type="caution">
    <text evidence="10">Lacks conserved residue(s) required for the propagation of feature annotation.</text>
</comment>
<feature type="region of interest" description="Disordered" evidence="11">
    <location>
        <begin position="758"/>
        <end position="793"/>
    </location>
</feature>
<evidence type="ECO:0000256" key="1">
    <source>
        <dbReference type="ARBA" id="ARBA00004123"/>
    </source>
</evidence>
<feature type="compositionally biased region" description="Low complexity" evidence="11">
    <location>
        <begin position="14"/>
        <end position="32"/>
    </location>
</feature>
<feature type="compositionally biased region" description="Polar residues" evidence="11">
    <location>
        <begin position="54"/>
        <end position="63"/>
    </location>
</feature>
<feature type="compositionally biased region" description="Basic and acidic residues" evidence="11">
    <location>
        <begin position="34"/>
        <end position="50"/>
    </location>
</feature>
<evidence type="ECO:0000256" key="2">
    <source>
        <dbReference type="ARBA" id="ARBA00007494"/>
    </source>
</evidence>
<dbReference type="PANTHER" id="PTHR22808">
    <property type="entry name" value="NCL1 YEAST -RELATED NOL1/NOP2/FMU SUN DOMAIN-CONTAINING"/>
    <property type="match status" value="1"/>
</dbReference>
<dbReference type="Gene3D" id="3.40.50.150">
    <property type="entry name" value="Vaccinia Virus protein VP39"/>
    <property type="match status" value="1"/>
</dbReference>
<dbReference type="Pfam" id="PF25378">
    <property type="entry name" value="PUA_NSUN2"/>
    <property type="match status" value="1"/>
</dbReference>
<evidence type="ECO:0000259" key="12">
    <source>
        <dbReference type="PROSITE" id="PS51686"/>
    </source>
</evidence>
<evidence type="ECO:0000313" key="13">
    <source>
        <dbReference type="EMBL" id="EGG16635.1"/>
    </source>
</evidence>
<dbReference type="GO" id="GO:0030488">
    <property type="term" value="P:tRNA methylation"/>
    <property type="evidence" value="ECO:0007669"/>
    <property type="project" value="TreeGrafter"/>
</dbReference>
<feature type="compositionally biased region" description="Low complexity" evidence="11">
    <location>
        <begin position="513"/>
        <end position="524"/>
    </location>
</feature>
<dbReference type="PROSITE" id="PS01153">
    <property type="entry name" value="NOL1_NOP2_SUN"/>
    <property type="match status" value="1"/>
</dbReference>
<keyword evidence="7" id="KW-0819">tRNA processing</keyword>
<proteinExistence type="inferred from homology"/>
<dbReference type="InterPro" id="IPR057285">
    <property type="entry name" value="Pre-PUA_NSUN2"/>
</dbReference>
<dbReference type="Proteomes" id="UP000007797">
    <property type="component" value="Unassembled WGS sequence"/>
</dbReference>
<dbReference type="OrthoDB" id="6093671at2759"/>
<dbReference type="EMBL" id="GL883021">
    <property type="protein sequence ID" value="EGG16635.1"/>
    <property type="molecule type" value="Genomic_DNA"/>
</dbReference>
<protein>
    <submittedName>
        <fullName evidence="13">NOL1/NOP2/Sun family protein</fullName>
    </submittedName>
</protein>
<dbReference type="AlphaFoldDB" id="F4Q649"/>
<evidence type="ECO:0000256" key="11">
    <source>
        <dbReference type="SAM" id="MobiDB-lite"/>
    </source>
</evidence>
<dbReference type="Pfam" id="PF25376">
    <property type="entry name" value="Pre-PUA_NSUN2"/>
    <property type="match status" value="1"/>
</dbReference>
<evidence type="ECO:0000256" key="9">
    <source>
        <dbReference type="ARBA" id="ARBA00023242"/>
    </source>
</evidence>
<evidence type="ECO:0000256" key="8">
    <source>
        <dbReference type="ARBA" id="ARBA00022884"/>
    </source>
</evidence>
<dbReference type="KEGG" id="dfa:DFA_07613"/>
<reference evidence="14" key="1">
    <citation type="journal article" date="2011" name="Genome Res.">
        <title>Phylogeny-wide analysis of social amoeba genomes highlights ancient origins for complex intercellular communication.</title>
        <authorList>
            <person name="Heidel A.J."/>
            <person name="Lawal H.M."/>
            <person name="Felder M."/>
            <person name="Schilde C."/>
            <person name="Helps N.R."/>
            <person name="Tunggal B."/>
            <person name="Rivero F."/>
            <person name="John U."/>
            <person name="Schleicher M."/>
            <person name="Eichinger L."/>
            <person name="Platzer M."/>
            <person name="Noegel A.A."/>
            <person name="Schaap P."/>
            <person name="Gloeckner G."/>
        </authorList>
    </citation>
    <scope>NUCLEOTIDE SEQUENCE [LARGE SCALE GENOMIC DNA]</scope>
    <source>
        <strain evidence="14">SH3</strain>
    </source>
</reference>
<keyword evidence="6 10" id="KW-0949">S-adenosyl-L-methionine</keyword>
<evidence type="ECO:0000256" key="5">
    <source>
        <dbReference type="ARBA" id="ARBA00022679"/>
    </source>
</evidence>
<organism evidence="13 14">
    <name type="scientific">Cavenderia fasciculata</name>
    <name type="common">Slime mold</name>
    <name type="synonym">Dictyostelium fasciculatum</name>
    <dbReference type="NCBI Taxonomy" id="261658"/>
    <lineage>
        <taxon>Eukaryota</taxon>
        <taxon>Amoebozoa</taxon>
        <taxon>Evosea</taxon>
        <taxon>Eumycetozoa</taxon>
        <taxon>Dictyostelia</taxon>
        <taxon>Acytosteliales</taxon>
        <taxon>Cavenderiaceae</taxon>
        <taxon>Cavenderia</taxon>
    </lineage>
</organism>
<dbReference type="InterPro" id="IPR057286">
    <property type="entry name" value="PUA_NSUN2"/>
</dbReference>
<accession>F4Q649</accession>
<feature type="domain" description="SAM-dependent MTase RsmB/NOP-type" evidence="12">
    <location>
        <begin position="98"/>
        <end position="468"/>
    </location>
</feature>
<dbReference type="GeneID" id="14869294"/>
<dbReference type="InterPro" id="IPR023267">
    <property type="entry name" value="RCMT"/>
</dbReference>
<keyword evidence="3" id="KW-0820">tRNA-binding</keyword>
<dbReference type="PROSITE" id="PS51686">
    <property type="entry name" value="SAM_MT_RSMB_NOP"/>
    <property type="match status" value="1"/>
</dbReference>
<evidence type="ECO:0000256" key="7">
    <source>
        <dbReference type="ARBA" id="ARBA00022694"/>
    </source>
</evidence>
<evidence type="ECO:0000256" key="10">
    <source>
        <dbReference type="PROSITE-ProRule" id="PRU01023"/>
    </source>
</evidence>